<proteinExistence type="inferred from homology"/>
<name>A0ABZ0M261_9ACTN</name>
<dbReference type="Pfam" id="PF01658">
    <property type="entry name" value="Inos-1-P_synth"/>
    <property type="match status" value="1"/>
</dbReference>
<keyword evidence="4" id="KW-1185">Reference proteome</keyword>
<dbReference type="Proteomes" id="UP001301731">
    <property type="component" value="Chromosome"/>
</dbReference>
<dbReference type="PIRSF" id="PIRSF015578">
    <property type="entry name" value="Myoinos-ppht_syn"/>
    <property type="match status" value="1"/>
</dbReference>
<dbReference type="SUPFAM" id="SSF51735">
    <property type="entry name" value="NAD(P)-binding Rossmann-fold domains"/>
    <property type="match status" value="1"/>
</dbReference>
<accession>A0ABZ0M261</accession>
<gene>
    <name evidence="3" type="ORF">R2D22_32175</name>
</gene>
<dbReference type="EMBL" id="CP137573">
    <property type="protein sequence ID" value="WOX25789.1"/>
    <property type="molecule type" value="Genomic_DNA"/>
</dbReference>
<dbReference type="Pfam" id="PF07994">
    <property type="entry name" value="NAD_binding_5"/>
    <property type="match status" value="1"/>
</dbReference>
<evidence type="ECO:0000256" key="1">
    <source>
        <dbReference type="ARBA" id="ARBA00010813"/>
    </source>
</evidence>
<organism evidence="3 4">
    <name type="scientific">Streptomyces solicathayae</name>
    <dbReference type="NCBI Taxonomy" id="3081768"/>
    <lineage>
        <taxon>Bacteria</taxon>
        <taxon>Bacillati</taxon>
        <taxon>Actinomycetota</taxon>
        <taxon>Actinomycetes</taxon>
        <taxon>Kitasatosporales</taxon>
        <taxon>Streptomycetaceae</taxon>
        <taxon>Streptomyces</taxon>
    </lineage>
</organism>
<dbReference type="Gene3D" id="3.40.50.720">
    <property type="entry name" value="NAD(P)-binding Rossmann-like Domain"/>
    <property type="match status" value="1"/>
</dbReference>
<comment type="similarity">
    <text evidence="1">Belongs to the myo-inositol 1-phosphate synthase family.</text>
</comment>
<evidence type="ECO:0000313" key="4">
    <source>
        <dbReference type="Proteomes" id="UP001301731"/>
    </source>
</evidence>
<dbReference type="RefSeq" id="WP_318108530.1">
    <property type="nucleotide sequence ID" value="NZ_CP137573.1"/>
</dbReference>
<evidence type="ECO:0000259" key="2">
    <source>
        <dbReference type="Pfam" id="PF01658"/>
    </source>
</evidence>
<evidence type="ECO:0000313" key="3">
    <source>
        <dbReference type="EMBL" id="WOX25789.1"/>
    </source>
</evidence>
<protein>
    <submittedName>
        <fullName evidence="3">Inositol-3-phosphate synthase</fullName>
    </submittedName>
</protein>
<feature type="domain" description="Myo-inositol-1-phosphate synthase GAPDH-like" evidence="2">
    <location>
        <begin position="226"/>
        <end position="330"/>
    </location>
</feature>
<dbReference type="InterPro" id="IPR013021">
    <property type="entry name" value="Myo-inos-1-P_Synthase_GAPDH"/>
</dbReference>
<dbReference type="Gene3D" id="3.30.360.10">
    <property type="entry name" value="Dihydrodipicolinate Reductase, domain 2"/>
    <property type="match status" value="1"/>
</dbReference>
<reference evidence="3 4" key="1">
    <citation type="submission" date="2023-10" db="EMBL/GenBank/DDBJ databases">
        <title>The genome sequence of Streptomyces sp. HUAS YS2.</title>
        <authorList>
            <person name="Mo P."/>
        </authorList>
    </citation>
    <scope>NUCLEOTIDE SEQUENCE [LARGE SCALE GENOMIC DNA]</scope>
    <source>
        <strain evidence="3 4">HUAS YS2</strain>
    </source>
</reference>
<dbReference type="InterPro" id="IPR002587">
    <property type="entry name" value="Myo-inos-1-P_Synthase"/>
</dbReference>
<sequence length="394" mass="41385">MSDTPTRAPGRTGVWFVGARGSVATTAVVGAAAVGAGLVPPTGMVAELDDFRDAGLPAVDGLVFGGHDVTDTPLAKRAEELAAGGVFPPELLPALGTALSAADREIRPGARPDAGRPQEEAARALTEDIVSFRDRHELDQVVVVDVSSTEPPAVPRPAHDSLSTLEEALAHVPDVLPPSSLYAYAALRADCGHVAFTPSPGLRLPALRELAELRGLPYAGSDGKTGETLVRTALGPMFAHRALRVRSWSGTNLLGGGDGATLADPEAARSKNTSKRTGLTAMLGEGVEGLTHIDYVPSMGELKTAWDHIAFEGFLGTSMTLQFTWQGVDSALAAPLVLDLARFVARSREHGAAGPQEQLAFFFKDPVRAEGSPVEHRLVAQFEALRAWYAGDAR</sequence>
<dbReference type="PANTHER" id="PTHR11510">
    <property type="entry name" value="MYO-INOSITOL-1 PHOSPHATE SYNTHASE"/>
    <property type="match status" value="1"/>
</dbReference>
<dbReference type="InterPro" id="IPR036291">
    <property type="entry name" value="NAD(P)-bd_dom_sf"/>
</dbReference>
<dbReference type="SUPFAM" id="SSF55347">
    <property type="entry name" value="Glyceraldehyde-3-phosphate dehydrogenase-like, C-terminal domain"/>
    <property type="match status" value="1"/>
</dbReference>